<evidence type="ECO:0000313" key="8">
    <source>
        <dbReference type="EMBL" id="KAJ8906554.1"/>
    </source>
</evidence>
<evidence type="ECO:0000256" key="5">
    <source>
        <dbReference type="ARBA" id="ARBA00023136"/>
    </source>
</evidence>
<evidence type="ECO:0000313" key="9">
    <source>
        <dbReference type="Proteomes" id="UP001157974"/>
    </source>
</evidence>
<evidence type="ECO:0000256" key="6">
    <source>
        <dbReference type="RuleBase" id="RU361264"/>
    </source>
</evidence>
<feature type="transmembrane region" description="Helical" evidence="6">
    <location>
        <begin position="179"/>
        <end position="198"/>
    </location>
</feature>
<keyword evidence="9" id="KW-1185">Reference proteome</keyword>
<comment type="subcellular location">
    <subcellularLocation>
        <location evidence="6">Golgi apparatus membrane</location>
        <topology evidence="6">Multi-pass membrane protein</topology>
    </subcellularLocation>
    <subcellularLocation>
        <location evidence="1">Membrane</location>
        <topology evidence="1">Multi-pass membrane protein</topology>
    </subcellularLocation>
</comment>
<dbReference type="PANTHER" id="PTHR21236:SF1">
    <property type="entry name" value="PROTEIN YIPF6"/>
    <property type="match status" value="1"/>
</dbReference>
<feature type="transmembrane region" description="Helical" evidence="6">
    <location>
        <begin position="110"/>
        <end position="133"/>
    </location>
</feature>
<dbReference type="GO" id="GO:0000139">
    <property type="term" value="C:Golgi membrane"/>
    <property type="evidence" value="ECO:0007669"/>
    <property type="project" value="UniProtKB-SubCell"/>
</dbReference>
<dbReference type="PANTHER" id="PTHR21236">
    <property type="entry name" value="GOLGI MEMBRANE PROTEIN YIP1"/>
    <property type="match status" value="1"/>
</dbReference>
<evidence type="ECO:0000256" key="4">
    <source>
        <dbReference type="ARBA" id="ARBA00022989"/>
    </source>
</evidence>
<feature type="transmembrane region" description="Helical" evidence="6">
    <location>
        <begin position="57"/>
        <end position="74"/>
    </location>
</feature>
<feature type="transmembrane region" description="Helical" evidence="6">
    <location>
        <begin position="81"/>
        <end position="104"/>
    </location>
</feature>
<dbReference type="InterPro" id="IPR045231">
    <property type="entry name" value="Yip1/4-like"/>
</dbReference>
<keyword evidence="4 6" id="KW-1133">Transmembrane helix</keyword>
<dbReference type="AlphaFoldDB" id="A0AAV8UVL9"/>
<protein>
    <recommendedName>
        <fullName evidence="6">Protein YIPF</fullName>
    </recommendedName>
</protein>
<evidence type="ECO:0000259" key="7">
    <source>
        <dbReference type="Pfam" id="PF04893"/>
    </source>
</evidence>
<feature type="transmembrane region" description="Helical" evidence="6">
    <location>
        <begin position="145"/>
        <end position="167"/>
    </location>
</feature>
<dbReference type="EMBL" id="JAMWBK010000003">
    <property type="protein sequence ID" value="KAJ8906554.1"/>
    <property type="molecule type" value="Genomic_DNA"/>
</dbReference>
<dbReference type="InterPro" id="IPR006977">
    <property type="entry name" value="Yip1_dom"/>
</dbReference>
<evidence type="ECO:0000256" key="3">
    <source>
        <dbReference type="ARBA" id="ARBA00022692"/>
    </source>
</evidence>
<organism evidence="8 9">
    <name type="scientific">Rhodosorus marinus</name>
    <dbReference type="NCBI Taxonomy" id="101924"/>
    <lineage>
        <taxon>Eukaryota</taxon>
        <taxon>Rhodophyta</taxon>
        <taxon>Stylonematophyceae</taxon>
        <taxon>Stylonematales</taxon>
        <taxon>Stylonemataceae</taxon>
        <taxon>Rhodosorus</taxon>
    </lineage>
</organism>
<dbReference type="Pfam" id="PF04893">
    <property type="entry name" value="Yip1"/>
    <property type="match status" value="1"/>
</dbReference>
<evidence type="ECO:0000256" key="1">
    <source>
        <dbReference type="ARBA" id="ARBA00004141"/>
    </source>
</evidence>
<comment type="caution">
    <text evidence="8">The sequence shown here is derived from an EMBL/GenBank/DDBJ whole genome shotgun (WGS) entry which is preliminary data.</text>
</comment>
<evidence type="ECO:0000256" key="2">
    <source>
        <dbReference type="ARBA" id="ARBA00010596"/>
    </source>
</evidence>
<accession>A0AAV8UVL9</accession>
<feature type="domain" description="Yip1" evidence="7">
    <location>
        <begin position="40"/>
        <end position="193"/>
    </location>
</feature>
<keyword evidence="5 6" id="KW-0472">Membrane</keyword>
<proteinExistence type="inferred from homology"/>
<dbReference type="GO" id="GO:0005802">
    <property type="term" value="C:trans-Golgi network"/>
    <property type="evidence" value="ECO:0007669"/>
    <property type="project" value="TreeGrafter"/>
</dbReference>
<dbReference type="Proteomes" id="UP001157974">
    <property type="component" value="Unassembled WGS sequence"/>
</dbReference>
<reference evidence="8 9" key="1">
    <citation type="journal article" date="2023" name="Nat. Commun.">
        <title>Origin of minicircular mitochondrial genomes in red algae.</title>
        <authorList>
            <person name="Lee Y."/>
            <person name="Cho C.H."/>
            <person name="Lee Y.M."/>
            <person name="Park S.I."/>
            <person name="Yang J.H."/>
            <person name="West J.A."/>
            <person name="Bhattacharya D."/>
            <person name="Yoon H.S."/>
        </authorList>
    </citation>
    <scope>NUCLEOTIDE SEQUENCE [LARGE SCALE GENOMIC DNA]</scope>
    <source>
        <strain evidence="8 9">CCMP1338</strain>
        <tissue evidence="8">Whole cell</tissue>
    </source>
</reference>
<dbReference type="GO" id="GO:0006888">
    <property type="term" value="P:endoplasmic reticulum to Golgi vesicle-mediated transport"/>
    <property type="evidence" value="ECO:0007669"/>
    <property type="project" value="InterPro"/>
</dbReference>
<name>A0AAV8UVL9_9RHOD</name>
<comment type="similarity">
    <text evidence="2 6">Belongs to the YIP1 family.</text>
</comment>
<gene>
    <name evidence="8" type="ORF">NDN08_003047</name>
</gene>
<sequence>MANPFEMQESTLDSTIDESVWESIKRDIIQVGRRLKLVVLPGLSTEQIQAELRDWELWGPLFICMSLAIILSVVANDDASLVFSVIFVVVWAGSAVVTINAQLLGGKISFFQTLCLLGYCIFPLLISTGLCFLWNKVIGGTIAEILQFVSVVIALSWSIWASSSFMADARFPDGRKLLALYPVLLFYLSVAWMILIGFQQHNRVAADSQAPAQAGETPADATDVGDYDEVILEEGDASRRFLF</sequence>
<keyword evidence="3 6" id="KW-0812">Transmembrane</keyword>